<dbReference type="Proteomes" id="UP001153334">
    <property type="component" value="Unassembled WGS sequence"/>
</dbReference>
<organism evidence="1 2">
    <name type="scientific">Nemania bipapillata</name>
    <dbReference type="NCBI Taxonomy" id="110536"/>
    <lineage>
        <taxon>Eukaryota</taxon>
        <taxon>Fungi</taxon>
        <taxon>Dikarya</taxon>
        <taxon>Ascomycota</taxon>
        <taxon>Pezizomycotina</taxon>
        <taxon>Sordariomycetes</taxon>
        <taxon>Xylariomycetidae</taxon>
        <taxon>Xylariales</taxon>
        <taxon>Xylariaceae</taxon>
        <taxon>Nemania</taxon>
    </lineage>
</organism>
<accession>A0ACC2IHD7</accession>
<comment type="caution">
    <text evidence="1">The sequence shown here is derived from an EMBL/GenBank/DDBJ whole genome shotgun (WGS) entry which is preliminary data.</text>
</comment>
<gene>
    <name evidence="1" type="ORF">ONZ43_g4887</name>
</gene>
<sequence length="217" mass="22468">MRATVFSLFAAIGQVSAHFKVEHPPWRGDSLAENTTYSQWDYPCAGVPYGVGNTTEWPIEGGPVVLDLHHPWTYLYINLGLGANSSNFNISLTPELLNVTGSGTFCIPTLPVPTTVADGQNATLQFVTNGESGSALYNCADIVFKSSVKPLSGGICTNSTGVTATIVGQTTTVNASSTPTPTPNSASTVVFGSGSQAAALGVTIAFILGVVITSIPL</sequence>
<protein>
    <submittedName>
        <fullName evidence="1">Uncharacterized protein</fullName>
    </submittedName>
</protein>
<evidence type="ECO:0000313" key="1">
    <source>
        <dbReference type="EMBL" id="KAJ8114507.1"/>
    </source>
</evidence>
<keyword evidence="2" id="KW-1185">Reference proteome</keyword>
<proteinExistence type="predicted"/>
<name>A0ACC2IHD7_9PEZI</name>
<evidence type="ECO:0000313" key="2">
    <source>
        <dbReference type="Proteomes" id="UP001153334"/>
    </source>
</evidence>
<reference evidence="1" key="1">
    <citation type="submission" date="2022-11" db="EMBL/GenBank/DDBJ databases">
        <title>Genome Sequence of Nemania bipapillata.</title>
        <authorList>
            <person name="Buettner E."/>
        </authorList>
    </citation>
    <scope>NUCLEOTIDE SEQUENCE</scope>
    <source>
        <strain evidence="1">CP14</strain>
    </source>
</reference>
<dbReference type="EMBL" id="JAPESX010001404">
    <property type="protein sequence ID" value="KAJ8114507.1"/>
    <property type="molecule type" value="Genomic_DNA"/>
</dbReference>